<comment type="caution">
    <text evidence="5">The sequence shown here is derived from an EMBL/GenBank/DDBJ whole genome shotgun (WGS) entry which is preliminary data.</text>
</comment>
<evidence type="ECO:0000259" key="3">
    <source>
        <dbReference type="Pfam" id="PF00501"/>
    </source>
</evidence>
<dbReference type="STRING" id="183763.LP52_24465"/>
<dbReference type="Gene3D" id="3.30.300.30">
    <property type="match status" value="1"/>
</dbReference>
<evidence type="ECO:0000256" key="1">
    <source>
        <dbReference type="ARBA" id="ARBA00006432"/>
    </source>
</evidence>
<sequence>MLNLAIVLEDSAQKNPDRTALVYGDIRMPYSMVDGLANQVANLLVARGVRPGDKVALACPNLPYFPMVYFGALKAGAVVVPVNVLSQSQELAYYLEDAEAKAFFCFEGTPELPLGERGKEAFDATPGTEHFFVLPGAALATESSIEGAQTLWGALEGASDRFESVQTAADDTAVILYTSGTTGRPKGAELTHQNMLLNAMVNDELVPSYGGEDSTMAVLPLFHSFGQSSIMNAGLRRGAKLVLMPRFEPVEALKLMRDEEVTLFAGVPTMYWALLSAVRAGSLEVPASLRSAVSGGSPAPLEVLKEFREVFGVDILEGYGLSETAPTASFNQMHRPTKPGSIGFPVWGVQMKLVDGDWNTVEGEGPGEIAVRGHNVMKGYYRRPEATAEVMRDGWFRTGDIARRDEDGYYFIVDRAKDLIIRGGFNVYPREVEEVLIAHKSVSLAAVVGVPHDTHGEEVKAFVVPEEGTEPTEAELIDYCREQLAAFKYPRSVEFRDALPMNATGKILKRELR</sequence>
<dbReference type="Pfam" id="PF13193">
    <property type="entry name" value="AMP-binding_C"/>
    <property type="match status" value="1"/>
</dbReference>
<dbReference type="GO" id="GO:0016877">
    <property type="term" value="F:ligase activity, forming carbon-sulfur bonds"/>
    <property type="evidence" value="ECO:0007669"/>
    <property type="project" value="UniProtKB-ARBA"/>
</dbReference>
<name>A0A0C2FZQ1_9ACTN</name>
<keyword evidence="6" id="KW-1185">Reference proteome</keyword>
<dbReference type="SUPFAM" id="SSF56801">
    <property type="entry name" value="Acetyl-CoA synthetase-like"/>
    <property type="match status" value="1"/>
</dbReference>
<dbReference type="AlphaFoldDB" id="A0A0C2FZQ1"/>
<accession>A0A0C2FZQ1</accession>
<gene>
    <name evidence="5" type="ORF">LP52_24465</name>
</gene>
<evidence type="ECO:0000313" key="5">
    <source>
        <dbReference type="EMBL" id="KIH96523.1"/>
    </source>
</evidence>
<dbReference type="Proteomes" id="UP000031675">
    <property type="component" value="Unassembled WGS sequence"/>
</dbReference>
<dbReference type="InterPro" id="IPR025110">
    <property type="entry name" value="AMP-bd_C"/>
</dbReference>
<dbReference type="Pfam" id="PF00501">
    <property type="entry name" value="AMP-binding"/>
    <property type="match status" value="1"/>
</dbReference>
<dbReference type="OrthoDB" id="4363623at2"/>
<dbReference type="InterPro" id="IPR050237">
    <property type="entry name" value="ATP-dep_AMP-bd_enzyme"/>
</dbReference>
<dbReference type="InterPro" id="IPR020845">
    <property type="entry name" value="AMP-binding_CS"/>
</dbReference>
<keyword evidence="2" id="KW-0436">Ligase</keyword>
<feature type="domain" description="AMP-dependent synthetase/ligase" evidence="3">
    <location>
        <begin position="8"/>
        <end position="381"/>
    </location>
</feature>
<organism evidence="5 6">
    <name type="scientific">Streptomonospora alba</name>
    <dbReference type="NCBI Taxonomy" id="183763"/>
    <lineage>
        <taxon>Bacteria</taxon>
        <taxon>Bacillati</taxon>
        <taxon>Actinomycetota</taxon>
        <taxon>Actinomycetes</taxon>
        <taxon>Streptosporangiales</taxon>
        <taxon>Nocardiopsidaceae</taxon>
        <taxon>Streptomonospora</taxon>
    </lineage>
</organism>
<comment type="similarity">
    <text evidence="1">Belongs to the ATP-dependent AMP-binding enzyme family.</text>
</comment>
<dbReference type="PANTHER" id="PTHR43767">
    <property type="entry name" value="LONG-CHAIN-FATTY-ACID--COA LIGASE"/>
    <property type="match status" value="1"/>
</dbReference>
<dbReference type="RefSeq" id="WP_040276769.1">
    <property type="nucleotide sequence ID" value="NZ_JROO01000062.1"/>
</dbReference>
<evidence type="ECO:0000313" key="6">
    <source>
        <dbReference type="Proteomes" id="UP000031675"/>
    </source>
</evidence>
<reference evidence="6" key="1">
    <citation type="journal article" date="2015" name="Chem. Biol.">
        <title>Structure, bioactivity, and resistance mechanism of streptomonomicin, an unusual lasso Peptide from an understudied halophilic actinomycete.</title>
        <authorList>
            <person name="Metelev M."/>
            <person name="Tietz J.I."/>
            <person name="Melby J.O."/>
            <person name="Blair P.M."/>
            <person name="Zhu L."/>
            <person name="Livnat I."/>
            <person name="Severinov K."/>
            <person name="Mitchell D.A."/>
        </authorList>
    </citation>
    <scope>NUCLEOTIDE SEQUENCE [LARGE SCALE GENOMIC DNA]</scope>
    <source>
        <strain evidence="6">YIM 90003</strain>
    </source>
</reference>
<dbReference type="PANTHER" id="PTHR43767:SF12">
    <property type="entry name" value="AMP-DEPENDENT SYNTHETASE AND LIGASE"/>
    <property type="match status" value="1"/>
</dbReference>
<evidence type="ECO:0000256" key="2">
    <source>
        <dbReference type="ARBA" id="ARBA00022598"/>
    </source>
</evidence>
<dbReference type="Gene3D" id="3.40.50.12780">
    <property type="entry name" value="N-terminal domain of ligase-like"/>
    <property type="match status" value="1"/>
</dbReference>
<proteinExistence type="inferred from homology"/>
<dbReference type="NCBIfam" id="NF004837">
    <property type="entry name" value="PRK06187.1"/>
    <property type="match status" value="1"/>
</dbReference>
<dbReference type="EMBL" id="JROO01000062">
    <property type="protein sequence ID" value="KIH96523.1"/>
    <property type="molecule type" value="Genomic_DNA"/>
</dbReference>
<feature type="domain" description="AMP-binding enzyme C-terminal" evidence="4">
    <location>
        <begin position="431"/>
        <end position="506"/>
    </location>
</feature>
<evidence type="ECO:0000259" key="4">
    <source>
        <dbReference type="Pfam" id="PF13193"/>
    </source>
</evidence>
<dbReference type="InterPro" id="IPR042099">
    <property type="entry name" value="ANL_N_sf"/>
</dbReference>
<dbReference type="InterPro" id="IPR000873">
    <property type="entry name" value="AMP-dep_synth/lig_dom"/>
</dbReference>
<dbReference type="PROSITE" id="PS00455">
    <property type="entry name" value="AMP_BINDING"/>
    <property type="match status" value="1"/>
</dbReference>
<dbReference type="InterPro" id="IPR045851">
    <property type="entry name" value="AMP-bd_C_sf"/>
</dbReference>
<dbReference type="CDD" id="cd05936">
    <property type="entry name" value="FC-FACS_FadD_like"/>
    <property type="match status" value="1"/>
</dbReference>
<protein>
    <submittedName>
        <fullName evidence="5">Acyl-CoA synthetase</fullName>
    </submittedName>
</protein>
<dbReference type="FunFam" id="3.30.300.30:FF:000008">
    <property type="entry name" value="2,3-dihydroxybenzoate-AMP ligase"/>
    <property type="match status" value="1"/>
</dbReference>